<reference evidence="4 5" key="1">
    <citation type="journal article" date="2022" name="Environ. Microbiol. Rep.">
        <title>Eco-phylogenetic analyses reveal divergent evolution of vitamin B12 metabolism in the marine bacterial family 'Psychromonadaceae'.</title>
        <authorList>
            <person name="Jin X."/>
            <person name="Yang Y."/>
            <person name="Cao H."/>
            <person name="Gao B."/>
            <person name="Zhao Z."/>
        </authorList>
    </citation>
    <scope>NUCLEOTIDE SEQUENCE [LARGE SCALE GENOMIC DNA]</scope>
    <source>
        <strain evidence="4 5">MKS20</strain>
    </source>
</reference>
<comment type="caution">
    <text evidence="4">The sequence shown here is derived from an EMBL/GenBank/DDBJ whole genome shotgun (WGS) entry which is preliminary data.</text>
</comment>
<organism evidence="4 5">
    <name type="scientific">Motilimonas cestriensis</name>
    <dbReference type="NCBI Taxonomy" id="2742685"/>
    <lineage>
        <taxon>Bacteria</taxon>
        <taxon>Pseudomonadati</taxon>
        <taxon>Pseudomonadota</taxon>
        <taxon>Gammaproteobacteria</taxon>
        <taxon>Alteromonadales</taxon>
        <taxon>Alteromonadales genera incertae sedis</taxon>
        <taxon>Motilimonas</taxon>
    </lineage>
</organism>
<keyword evidence="3" id="KW-0732">Signal</keyword>
<evidence type="ECO:0000256" key="1">
    <source>
        <dbReference type="ARBA" id="ARBA00008206"/>
    </source>
</evidence>
<dbReference type="GO" id="GO:0016829">
    <property type="term" value="F:lyase activity"/>
    <property type="evidence" value="ECO:0007669"/>
    <property type="project" value="UniProtKB-KW"/>
</dbReference>
<accession>A0ABS8WGJ1</accession>
<dbReference type="Gene3D" id="2.40.128.590">
    <property type="entry name" value="CpcT/CpeT domain"/>
    <property type="match status" value="1"/>
</dbReference>
<dbReference type="PANTHER" id="PTHR35137:SF1">
    <property type="entry name" value="CHROMOPHORE LYASE CRL, CHLOROPLASTIC"/>
    <property type="match status" value="1"/>
</dbReference>
<name>A0ABS8WGJ1_9GAMM</name>
<dbReference type="RefSeq" id="WP_233054643.1">
    <property type="nucleotide sequence ID" value="NZ_JAIMJA010000027.1"/>
</dbReference>
<keyword evidence="5" id="KW-1185">Reference proteome</keyword>
<sequence length="203" mass="24047">MNKLIFCLFSLFSAPLWAFSMQLELMTDWFEGEYSNANQATKDSTFESLQFLVRRFWHTRTDGVWFYVEQIKNQRGVLPYQQRIMQLIDQPNGLIRLHTYTTPQPIDFTGAYYQPQLLDKLTLQQLTMQQGCDIIFNYEKELKQFVGGTESHNCHLDYRGSTHVKITYTLYSDQFFQQVAGYQDKEKKVWSTTAPGYHFIKKK</sequence>
<feature type="chain" id="PRO_5045445194" evidence="3">
    <location>
        <begin position="19"/>
        <end position="203"/>
    </location>
</feature>
<dbReference type="Pfam" id="PF06206">
    <property type="entry name" value="CpeT"/>
    <property type="match status" value="1"/>
</dbReference>
<evidence type="ECO:0000256" key="3">
    <source>
        <dbReference type="SAM" id="SignalP"/>
    </source>
</evidence>
<evidence type="ECO:0000313" key="5">
    <source>
        <dbReference type="Proteomes" id="UP001201273"/>
    </source>
</evidence>
<dbReference type="InterPro" id="IPR010404">
    <property type="entry name" value="CpcT/CpeT"/>
</dbReference>
<dbReference type="Proteomes" id="UP001201273">
    <property type="component" value="Unassembled WGS sequence"/>
</dbReference>
<evidence type="ECO:0000256" key="2">
    <source>
        <dbReference type="ARBA" id="ARBA00023239"/>
    </source>
</evidence>
<protein>
    <submittedName>
        <fullName evidence="4">Chromophore lyase CpcT/CpeT</fullName>
    </submittedName>
</protein>
<keyword evidence="2 4" id="KW-0456">Lyase</keyword>
<dbReference type="PANTHER" id="PTHR35137">
    <property type="entry name" value="CHROMOPHORE LYASE CRL, CHLOROPLASTIC"/>
    <property type="match status" value="1"/>
</dbReference>
<proteinExistence type="inferred from homology"/>
<feature type="signal peptide" evidence="3">
    <location>
        <begin position="1"/>
        <end position="18"/>
    </location>
</feature>
<dbReference type="CDD" id="cd16338">
    <property type="entry name" value="CpcT"/>
    <property type="match status" value="1"/>
</dbReference>
<dbReference type="InterPro" id="IPR038672">
    <property type="entry name" value="CpcT/CpeT_sf"/>
</dbReference>
<evidence type="ECO:0000313" key="4">
    <source>
        <dbReference type="EMBL" id="MCE2596886.1"/>
    </source>
</evidence>
<comment type="similarity">
    <text evidence="1">Belongs to the CpcT/CpeT biliprotein lyase family.</text>
</comment>
<gene>
    <name evidence="4" type="ORF">K6Y31_19105</name>
</gene>
<dbReference type="EMBL" id="JAIMJA010000027">
    <property type="protein sequence ID" value="MCE2596886.1"/>
    <property type="molecule type" value="Genomic_DNA"/>
</dbReference>